<dbReference type="InterPro" id="IPR045053">
    <property type="entry name" value="MAN-like"/>
</dbReference>
<evidence type="ECO:0000256" key="3">
    <source>
        <dbReference type="ARBA" id="ARBA00005641"/>
    </source>
</evidence>
<proteinExistence type="inferred from homology"/>
<organism evidence="10 11">
    <name type="scientific">Zalerion maritima</name>
    <dbReference type="NCBI Taxonomy" id="339359"/>
    <lineage>
        <taxon>Eukaryota</taxon>
        <taxon>Fungi</taxon>
        <taxon>Dikarya</taxon>
        <taxon>Ascomycota</taxon>
        <taxon>Pezizomycotina</taxon>
        <taxon>Sordariomycetes</taxon>
        <taxon>Lulworthiomycetidae</taxon>
        <taxon>Lulworthiales</taxon>
        <taxon>Lulworthiaceae</taxon>
        <taxon>Zalerion</taxon>
    </lineage>
</organism>
<dbReference type="Proteomes" id="UP001201980">
    <property type="component" value="Unassembled WGS sequence"/>
</dbReference>
<evidence type="ECO:0000259" key="9">
    <source>
        <dbReference type="Pfam" id="PF26410"/>
    </source>
</evidence>
<evidence type="ECO:0000256" key="4">
    <source>
        <dbReference type="ARBA" id="ARBA00012706"/>
    </source>
</evidence>
<dbReference type="PANTHER" id="PTHR31451">
    <property type="match status" value="1"/>
</dbReference>
<keyword evidence="11" id="KW-1185">Reference proteome</keyword>
<dbReference type="AlphaFoldDB" id="A0AAD5RQ03"/>
<dbReference type="PANTHER" id="PTHR31451:SF39">
    <property type="entry name" value="MANNAN ENDO-1,4-BETA-MANNOSIDASE 1"/>
    <property type="match status" value="1"/>
</dbReference>
<comment type="caution">
    <text evidence="10">The sequence shown here is derived from an EMBL/GenBank/DDBJ whole genome shotgun (WGS) entry which is preliminary data.</text>
</comment>
<evidence type="ECO:0000256" key="7">
    <source>
        <dbReference type="ARBA" id="ARBA00022801"/>
    </source>
</evidence>
<dbReference type="Pfam" id="PF26410">
    <property type="entry name" value="GH5_mannosidase"/>
    <property type="match status" value="1"/>
</dbReference>
<keyword evidence="6" id="KW-0732">Signal</keyword>
<evidence type="ECO:0000256" key="1">
    <source>
        <dbReference type="ARBA" id="ARBA00001678"/>
    </source>
</evidence>
<evidence type="ECO:0000313" key="11">
    <source>
        <dbReference type="Proteomes" id="UP001201980"/>
    </source>
</evidence>
<evidence type="ECO:0000256" key="5">
    <source>
        <dbReference type="ARBA" id="ARBA00022525"/>
    </source>
</evidence>
<dbReference type="EC" id="3.2.1.78" evidence="4"/>
<name>A0AAD5RQ03_9PEZI</name>
<dbReference type="SUPFAM" id="SSF51445">
    <property type="entry name" value="(Trans)glycosidases"/>
    <property type="match status" value="1"/>
</dbReference>
<dbReference type="Gene3D" id="3.20.20.80">
    <property type="entry name" value="Glycosidases"/>
    <property type="match status" value="1"/>
</dbReference>
<keyword evidence="8" id="KW-0326">Glycosidase</keyword>
<dbReference type="GO" id="GO:0016985">
    <property type="term" value="F:mannan endo-1,4-beta-mannosidase activity"/>
    <property type="evidence" value="ECO:0007669"/>
    <property type="project" value="UniProtKB-EC"/>
</dbReference>
<protein>
    <recommendedName>
        <fullName evidence="4">mannan endo-1,4-beta-mannosidase</fullName>
        <ecNumber evidence="4">3.2.1.78</ecNumber>
    </recommendedName>
</protein>
<comment type="similarity">
    <text evidence="3">Belongs to the glycosyl hydrolase 5 (cellulase A) family.</text>
</comment>
<sequence>MDIKDLPVVREGSNLFLDDKKWNAVGANVYWLGLDENVARLQPLASNDANNPQIQEFYTNPAIVADFKDYIQKVVAHLNPYTNMTYAEDSTIFAYETRNEFLGPVWGGMNCPTEWVEDIARFVKNLAHNKLFVNGTYGVNEELDIFSNH</sequence>
<gene>
    <name evidence="10" type="ORF">MKZ38_002810</name>
</gene>
<reference evidence="10" key="1">
    <citation type="submission" date="2022-07" db="EMBL/GenBank/DDBJ databases">
        <title>Draft genome sequence of Zalerion maritima ATCC 34329, a (micro)plastics degrading marine fungus.</title>
        <authorList>
            <person name="Paco A."/>
            <person name="Goncalves M.F.M."/>
            <person name="Rocha-Santos T.A.P."/>
            <person name="Alves A."/>
        </authorList>
    </citation>
    <scope>NUCLEOTIDE SEQUENCE</scope>
    <source>
        <strain evidence="10">ATCC 34329</strain>
    </source>
</reference>
<comment type="catalytic activity">
    <reaction evidence="1">
        <text>Random hydrolysis of (1-&gt;4)-beta-D-mannosidic linkages in mannans, galactomannans and glucomannans.</text>
        <dbReference type="EC" id="3.2.1.78"/>
    </reaction>
</comment>
<accession>A0AAD5RQ03</accession>
<feature type="domain" description="Glycoside hydrolase family 5" evidence="9">
    <location>
        <begin position="45"/>
        <end position="143"/>
    </location>
</feature>
<evidence type="ECO:0000256" key="2">
    <source>
        <dbReference type="ARBA" id="ARBA00004613"/>
    </source>
</evidence>
<comment type="subcellular location">
    <subcellularLocation>
        <location evidence="2">Secreted</location>
    </subcellularLocation>
</comment>
<keyword evidence="5" id="KW-0964">Secreted</keyword>
<dbReference type="GO" id="GO:0005576">
    <property type="term" value="C:extracellular region"/>
    <property type="evidence" value="ECO:0007669"/>
    <property type="project" value="UniProtKB-SubCell"/>
</dbReference>
<evidence type="ECO:0000256" key="8">
    <source>
        <dbReference type="ARBA" id="ARBA00023295"/>
    </source>
</evidence>
<dbReference type="EMBL" id="JAKWBI020000189">
    <property type="protein sequence ID" value="KAJ2899736.1"/>
    <property type="molecule type" value="Genomic_DNA"/>
</dbReference>
<dbReference type="InterPro" id="IPR017853">
    <property type="entry name" value="GH"/>
</dbReference>
<evidence type="ECO:0000313" key="10">
    <source>
        <dbReference type="EMBL" id="KAJ2899736.1"/>
    </source>
</evidence>
<evidence type="ECO:0000256" key="6">
    <source>
        <dbReference type="ARBA" id="ARBA00022729"/>
    </source>
</evidence>
<dbReference type="InterPro" id="IPR001547">
    <property type="entry name" value="Glyco_hydro_5"/>
</dbReference>
<keyword evidence="7" id="KW-0378">Hydrolase</keyword>